<dbReference type="Proteomes" id="UP000769484">
    <property type="component" value="Unassembled WGS sequence"/>
</dbReference>
<keyword evidence="4" id="KW-1185">Reference proteome</keyword>
<feature type="transmembrane region" description="Helical" evidence="1">
    <location>
        <begin position="51"/>
        <end position="71"/>
    </location>
</feature>
<dbReference type="AlphaFoldDB" id="A0A2A8D5K4"/>
<reference evidence="2" key="2">
    <citation type="submission" date="2020-04" db="EMBL/GenBank/DDBJ databases">
        <title>Deep metagenomics examines the oral microbiome during advanced dental caries in children, revealing novel taxa and co-occurrences with host molecules.</title>
        <authorList>
            <person name="Baker J.L."/>
            <person name="Morton J.T."/>
            <person name="Dinis M."/>
            <person name="Alvarez R."/>
            <person name="Tran N.C."/>
            <person name="Knight R."/>
            <person name="Edlund A."/>
        </authorList>
    </citation>
    <scope>NUCLEOTIDE SEQUENCE</scope>
    <source>
        <strain evidence="2">JCVI_47_bin.4</strain>
    </source>
</reference>
<keyword evidence="1" id="KW-1133">Transmembrane helix</keyword>
<keyword evidence="1" id="KW-0812">Transmembrane</keyword>
<protein>
    <submittedName>
        <fullName evidence="3">DUF2516 domain-containing protein</fullName>
    </submittedName>
    <submittedName>
        <fullName evidence="2">DUF2516 family protein</fullName>
    </submittedName>
</protein>
<dbReference type="GeneID" id="29742350"/>
<feature type="transmembrane region" description="Helical" evidence="1">
    <location>
        <begin position="83"/>
        <end position="105"/>
    </location>
</feature>
<organism evidence="3 4">
    <name type="scientific">Rothia dentocariosa</name>
    <dbReference type="NCBI Taxonomy" id="2047"/>
    <lineage>
        <taxon>Bacteria</taxon>
        <taxon>Bacillati</taxon>
        <taxon>Actinomycetota</taxon>
        <taxon>Actinomycetes</taxon>
        <taxon>Micrococcales</taxon>
        <taxon>Micrococcaceae</taxon>
        <taxon>Rothia</taxon>
    </lineage>
</organism>
<proteinExistence type="predicted"/>
<dbReference type="EMBL" id="JABZXJ010000020">
    <property type="protein sequence ID" value="MBF1649634.1"/>
    <property type="molecule type" value="Genomic_DNA"/>
</dbReference>
<accession>A0A5F0M0V1</accession>
<dbReference type="OMA" id="WICILAF"/>
<evidence type="ECO:0000313" key="2">
    <source>
        <dbReference type="EMBL" id="MBF1649634.1"/>
    </source>
</evidence>
<evidence type="ECO:0000313" key="3">
    <source>
        <dbReference type="EMBL" id="PEN16083.1"/>
    </source>
</evidence>
<dbReference type="Proteomes" id="UP000219947">
    <property type="component" value="Unassembled WGS sequence"/>
</dbReference>
<dbReference type="InterPro" id="IPR019662">
    <property type="entry name" value="DUF2516"/>
</dbReference>
<sequence length="111" mass="11872">MTAPQLLFYATLIIDGLLALVVAWICILAFVRSVMAPANMYTFNGKRSKNFWMAMTGGSAAVGLLGVWSALSFTYNPSATSSVVLFQLVAATISSVFLAGVWPAVGGNRRY</sequence>
<feature type="transmembrane region" description="Helical" evidence="1">
    <location>
        <begin position="6"/>
        <end position="31"/>
    </location>
</feature>
<dbReference type="RefSeq" id="WP_004006586.1">
    <property type="nucleotide sequence ID" value="NZ_CABFMC010000009.1"/>
</dbReference>
<gene>
    <name evidence="3" type="ORF">CRM92_08340</name>
    <name evidence="2" type="ORF">HXO56_06020</name>
</gene>
<evidence type="ECO:0000256" key="1">
    <source>
        <dbReference type="SAM" id="Phobius"/>
    </source>
</evidence>
<evidence type="ECO:0000313" key="4">
    <source>
        <dbReference type="Proteomes" id="UP000219947"/>
    </source>
</evidence>
<dbReference type="EMBL" id="PDEV01000003">
    <property type="protein sequence ID" value="PEN16083.1"/>
    <property type="molecule type" value="Genomic_DNA"/>
</dbReference>
<accession>A0A2A8D5K4</accession>
<keyword evidence="1" id="KW-0472">Membrane</keyword>
<name>A0A2A8D5K4_9MICC</name>
<dbReference type="Pfam" id="PF10724">
    <property type="entry name" value="DUF2516"/>
    <property type="match status" value="1"/>
</dbReference>
<comment type="caution">
    <text evidence="3">The sequence shown here is derived from an EMBL/GenBank/DDBJ whole genome shotgun (WGS) entry which is preliminary data.</text>
</comment>
<reference evidence="3" key="1">
    <citation type="submission" date="2017-10" db="EMBL/GenBank/DDBJ databases">
        <title>Kefir isolates.</title>
        <authorList>
            <person name="Kim Y."/>
            <person name="Blasche S."/>
        </authorList>
    </citation>
    <scope>NUCLEOTIDE SEQUENCE [LARGE SCALE GENOMIC DNA]</scope>
    <source>
        <strain evidence="3">OG2-2</strain>
    </source>
</reference>